<feature type="region of interest" description="Disordered" evidence="1">
    <location>
        <begin position="54"/>
        <end position="76"/>
    </location>
</feature>
<proteinExistence type="predicted"/>
<organism evidence="2 3">
    <name type="scientific">Ensete ventricosum</name>
    <name type="common">Abyssinian banana</name>
    <name type="synonym">Musa ensete</name>
    <dbReference type="NCBI Taxonomy" id="4639"/>
    <lineage>
        <taxon>Eukaryota</taxon>
        <taxon>Viridiplantae</taxon>
        <taxon>Streptophyta</taxon>
        <taxon>Embryophyta</taxon>
        <taxon>Tracheophyta</taxon>
        <taxon>Spermatophyta</taxon>
        <taxon>Magnoliopsida</taxon>
        <taxon>Liliopsida</taxon>
        <taxon>Zingiberales</taxon>
        <taxon>Musaceae</taxon>
        <taxon>Ensete</taxon>
    </lineage>
</organism>
<reference evidence="2 3" key="1">
    <citation type="submission" date="2022-12" db="EMBL/GenBank/DDBJ databases">
        <title>Chromosome-scale assembly of the Ensete ventricosum genome.</title>
        <authorList>
            <person name="Dussert Y."/>
            <person name="Stocks J."/>
            <person name="Wendawek A."/>
            <person name="Woldeyes F."/>
            <person name="Nichols R.A."/>
            <person name="Borrell J.S."/>
        </authorList>
    </citation>
    <scope>NUCLEOTIDE SEQUENCE [LARGE SCALE GENOMIC DNA]</scope>
    <source>
        <strain evidence="3">cv. Maze</strain>
        <tissue evidence="2">Seeds</tissue>
    </source>
</reference>
<dbReference type="AlphaFoldDB" id="A0AAV8QX55"/>
<feature type="region of interest" description="Disordered" evidence="1">
    <location>
        <begin position="346"/>
        <end position="365"/>
    </location>
</feature>
<sequence length="406" mass="46162">MYQQPFRRSLMRCLVLYAVTEVVPSVPQVTLAGELARALNIRVPLSRRFIASRPPSSLGNLEKPTAEESRRRHGDSHHLVRTIIRSPSLRWAFLGSRRSWTRRTVKSPETSRKPSPTNRIAFTGIPPSCRRYHTEPFPSPDFLRNSPFLDTEDCDISGNLKKTTAEEWRRSHGGSHHITSTIRRIPSFRWTFLGARRPWTWRTVKSPESSASELRRITPYHWHYPAEHFFSLDFLRTSPFLDAVKSPETTRKPPQRDRIAVKVDPTISSAISKGALPFRTSLGARLSWIRRIVNSPETSGNRRQGIVVADPTISPAISDGAIPPPDFLKSSPFLDAADPEIAANVKKPARQGIASPSPRIPPFHRPLRSDGSDLVGWHEMHRYQKVYPMEICHNKCQEPLLETISF</sequence>
<feature type="region of interest" description="Disordered" evidence="1">
    <location>
        <begin position="103"/>
        <end position="125"/>
    </location>
</feature>
<accession>A0AAV8QX55</accession>
<gene>
    <name evidence="2" type="ORF">OPV22_017067</name>
</gene>
<dbReference type="Proteomes" id="UP001222027">
    <property type="component" value="Unassembled WGS sequence"/>
</dbReference>
<protein>
    <submittedName>
        <fullName evidence="2">Uncharacterized protein</fullName>
    </submittedName>
</protein>
<keyword evidence="3" id="KW-1185">Reference proteome</keyword>
<dbReference type="EMBL" id="JAQQAF010000005">
    <property type="protein sequence ID" value="KAJ8484582.1"/>
    <property type="molecule type" value="Genomic_DNA"/>
</dbReference>
<evidence type="ECO:0000313" key="2">
    <source>
        <dbReference type="EMBL" id="KAJ8484582.1"/>
    </source>
</evidence>
<comment type="caution">
    <text evidence="2">The sequence shown here is derived from an EMBL/GenBank/DDBJ whole genome shotgun (WGS) entry which is preliminary data.</text>
</comment>
<name>A0AAV8QX55_ENSVE</name>
<evidence type="ECO:0000313" key="3">
    <source>
        <dbReference type="Proteomes" id="UP001222027"/>
    </source>
</evidence>
<evidence type="ECO:0000256" key="1">
    <source>
        <dbReference type="SAM" id="MobiDB-lite"/>
    </source>
</evidence>